<organism evidence="2 3">
    <name type="scientific">Qipengyuania xiapuensis</name>
    <dbReference type="NCBI Taxonomy" id="2867236"/>
    <lineage>
        <taxon>Bacteria</taxon>
        <taxon>Pseudomonadati</taxon>
        <taxon>Pseudomonadota</taxon>
        <taxon>Alphaproteobacteria</taxon>
        <taxon>Sphingomonadales</taxon>
        <taxon>Erythrobacteraceae</taxon>
        <taxon>Qipengyuania</taxon>
    </lineage>
</organism>
<name>A0ABX8ZS63_9SPHN</name>
<feature type="region of interest" description="Disordered" evidence="1">
    <location>
        <begin position="25"/>
        <end position="48"/>
    </location>
</feature>
<proteinExistence type="predicted"/>
<dbReference type="EMBL" id="CP081296">
    <property type="protein sequence ID" value="QZD91737.1"/>
    <property type="molecule type" value="Genomic_DNA"/>
</dbReference>
<protein>
    <submittedName>
        <fullName evidence="2">DUF3168 domain-containing protein</fullName>
    </submittedName>
</protein>
<keyword evidence="3" id="KW-1185">Reference proteome</keyword>
<dbReference type="Pfam" id="PF11367">
    <property type="entry name" value="Tail_completion_gp17"/>
    <property type="match status" value="1"/>
</dbReference>
<dbReference type="InterPro" id="IPR053745">
    <property type="entry name" value="Viral_Tail_Comp_sf"/>
</dbReference>
<gene>
    <name evidence="2" type="ORF">K3162_09240</name>
</gene>
<dbReference type="Proteomes" id="UP000824300">
    <property type="component" value="Chromosome"/>
</dbReference>
<dbReference type="InterPro" id="IPR021508">
    <property type="entry name" value="Gp17-like"/>
</dbReference>
<evidence type="ECO:0000313" key="2">
    <source>
        <dbReference type="EMBL" id="QZD91737.1"/>
    </source>
</evidence>
<dbReference type="Gene3D" id="3.30.2000.30">
    <property type="match status" value="1"/>
</dbReference>
<reference evidence="2 3" key="1">
    <citation type="submission" date="2021-08" db="EMBL/GenBank/DDBJ databases">
        <title>Comparative Genomics Analysis of the Genus Qipengyuania Reveals Extensive Genetic Diversity and Metabolic Versatility, Including the Description of Fifteen Novel Species.</title>
        <authorList>
            <person name="Liu Y."/>
        </authorList>
    </citation>
    <scope>NUCLEOTIDE SEQUENCE [LARGE SCALE GENOMIC DNA]</scope>
    <source>
        <strain evidence="2 3">1NDW3</strain>
    </source>
</reference>
<dbReference type="RefSeq" id="WP_221427442.1">
    <property type="nucleotide sequence ID" value="NZ_CP081296.1"/>
</dbReference>
<evidence type="ECO:0000313" key="3">
    <source>
        <dbReference type="Proteomes" id="UP000824300"/>
    </source>
</evidence>
<sequence>MESAFRTALIDWLGSDADLATSLNSIREEGPSPAPAPSLSIAASASTDWSTKTTDGREVRIAFELLDRTDELSRTSRIAERIEQRIATLAPEQPSYRVVSTQFLRSRVERRARSQRAVLLEYRFRLLSTL</sequence>
<evidence type="ECO:0000256" key="1">
    <source>
        <dbReference type="SAM" id="MobiDB-lite"/>
    </source>
</evidence>
<feature type="compositionally biased region" description="Low complexity" evidence="1">
    <location>
        <begin position="37"/>
        <end position="46"/>
    </location>
</feature>
<accession>A0ABX8ZS63</accession>